<dbReference type="SUPFAM" id="SSF53474">
    <property type="entry name" value="alpha/beta-Hydrolases"/>
    <property type="match status" value="1"/>
</dbReference>
<gene>
    <name evidence="4" type="ORF">HF577_30480</name>
</gene>
<name>A0ABX1RLY4_9PSEU</name>
<sequence>MFEEIEFDAEGVTLRGRFHPAEGGARPAPCVVMTHGWGGTIRHFIDDFAEVFAAAGLAVVLYDHRGWGRSDVAAGKPRHEVDPWEQIRDYQHAITYAQSRPDVDAGRIGVWGTSFSAGHAFVVGAIDRRVGAVVGQAPFISGSRELRALVRVDMVAPTREAFAADRQARYRGEAPAVVPLVAEDPSAQAGLPSRSAYEYFFAPGGAAERDPQWANEITLRSVEYLAGYEPGWYVPQISPTPVLMVVAPADDVAPGEWALEAYERALQPKKLVTVPGDHFAGYRGAGAQIASTAARDWFVDHLLKRSEG</sequence>
<evidence type="ECO:0000313" key="5">
    <source>
        <dbReference type="Proteomes" id="UP001296706"/>
    </source>
</evidence>
<proteinExistence type="inferred from homology"/>
<evidence type="ECO:0000256" key="1">
    <source>
        <dbReference type="ARBA" id="ARBA00008645"/>
    </source>
</evidence>
<dbReference type="RefSeq" id="WP_169399443.1">
    <property type="nucleotide sequence ID" value="NZ_BAAAJH010000030.1"/>
</dbReference>
<dbReference type="PANTHER" id="PTHR22946">
    <property type="entry name" value="DIENELACTONE HYDROLASE DOMAIN-CONTAINING PROTEIN-RELATED"/>
    <property type="match status" value="1"/>
</dbReference>
<dbReference type="Proteomes" id="UP001296706">
    <property type="component" value="Unassembled WGS sequence"/>
</dbReference>
<dbReference type="Gene3D" id="3.40.50.1820">
    <property type="entry name" value="alpha/beta hydrolase"/>
    <property type="match status" value="1"/>
</dbReference>
<dbReference type="InterPro" id="IPR022742">
    <property type="entry name" value="Hydrolase_4"/>
</dbReference>
<dbReference type="Gene3D" id="1.10.10.800">
    <property type="match status" value="1"/>
</dbReference>
<keyword evidence="2 4" id="KW-0378">Hydrolase</keyword>
<dbReference type="EMBL" id="JAAXKY010000146">
    <property type="protein sequence ID" value="NMH81405.1"/>
    <property type="molecule type" value="Genomic_DNA"/>
</dbReference>
<reference evidence="4 5" key="1">
    <citation type="submission" date="2020-04" db="EMBL/GenBank/DDBJ databases">
        <authorList>
            <person name="Klaysubun C."/>
            <person name="Duangmal K."/>
            <person name="Lipun K."/>
        </authorList>
    </citation>
    <scope>NUCLEOTIDE SEQUENCE [LARGE SCALE GENOMIC DNA]</scope>
    <source>
        <strain evidence="4 5">JCM 11839</strain>
    </source>
</reference>
<evidence type="ECO:0000256" key="2">
    <source>
        <dbReference type="ARBA" id="ARBA00022801"/>
    </source>
</evidence>
<comment type="similarity">
    <text evidence="1">Belongs to the AB hydrolase superfamily.</text>
</comment>
<keyword evidence="5" id="KW-1185">Reference proteome</keyword>
<dbReference type="InterPro" id="IPR029058">
    <property type="entry name" value="AB_hydrolase_fold"/>
</dbReference>
<evidence type="ECO:0000259" key="3">
    <source>
        <dbReference type="Pfam" id="PF12146"/>
    </source>
</evidence>
<comment type="caution">
    <text evidence="4">The sequence shown here is derived from an EMBL/GenBank/DDBJ whole genome shotgun (WGS) entry which is preliminary data.</text>
</comment>
<dbReference type="PANTHER" id="PTHR22946:SF9">
    <property type="entry name" value="POLYKETIDE TRANSFERASE AF380"/>
    <property type="match status" value="1"/>
</dbReference>
<protein>
    <submittedName>
        <fullName evidence="4">Alpha/beta hydrolase</fullName>
    </submittedName>
</protein>
<dbReference type="GO" id="GO:0016787">
    <property type="term" value="F:hydrolase activity"/>
    <property type="evidence" value="ECO:0007669"/>
    <property type="project" value="UniProtKB-KW"/>
</dbReference>
<accession>A0ABX1RLY4</accession>
<organism evidence="4 5">
    <name type="scientific">Pseudonocardia xinjiangensis</name>
    <dbReference type="NCBI Taxonomy" id="75289"/>
    <lineage>
        <taxon>Bacteria</taxon>
        <taxon>Bacillati</taxon>
        <taxon>Actinomycetota</taxon>
        <taxon>Actinomycetes</taxon>
        <taxon>Pseudonocardiales</taxon>
        <taxon>Pseudonocardiaceae</taxon>
        <taxon>Pseudonocardia</taxon>
    </lineage>
</organism>
<evidence type="ECO:0000313" key="4">
    <source>
        <dbReference type="EMBL" id="NMH81405.1"/>
    </source>
</evidence>
<feature type="domain" description="Serine aminopeptidase S33" evidence="3">
    <location>
        <begin position="27"/>
        <end position="271"/>
    </location>
</feature>
<dbReference type="Pfam" id="PF12146">
    <property type="entry name" value="Hydrolase_4"/>
    <property type="match status" value="1"/>
</dbReference>
<dbReference type="InterPro" id="IPR050261">
    <property type="entry name" value="FrsA_esterase"/>
</dbReference>